<feature type="transmembrane region" description="Helical" evidence="1">
    <location>
        <begin position="51"/>
        <end position="72"/>
    </location>
</feature>
<feature type="transmembrane region" description="Helical" evidence="1">
    <location>
        <begin position="202"/>
        <end position="223"/>
    </location>
</feature>
<accession>A0A1F5F676</accession>
<gene>
    <name evidence="2" type="ORF">A2Y64_02510</name>
</gene>
<dbReference type="AlphaFoldDB" id="A0A1F5F676"/>
<protein>
    <submittedName>
        <fullName evidence="2">Uncharacterized protein</fullName>
    </submittedName>
</protein>
<sequence>MDDRLDEICQGQSSLCSVRAQLRERGYLHNPVARFVAGGGTRPGPAQLWTAAWRAWLVMGGLWSAWLSVALVEANSAYLGHIGEGLLLALYVFFPALISSAALMALVGLVIQLAGRRPLPEDAAARFRMVLATVGGLAVGGFLAAVWLLGRVFTPSPAADWLSVLFLAAGAAIGFLAYRLVALVAGLYLGGSWKARRRLRSLLLLGGSIAALALVAILVNLGAGGTAPELKLAETPPVVAVAVDCLDPAALDPSQVPHLFEQRGRSKVCTLNFPTASSPAEVWATLATGQPPDRHGVRELASLRLAGIRSPLQLRGGGLGVAGCLEAVWTVLGLAERVPVTSRDWREPPVWDLISRSAGPDNRVAVFNWWATYPAVGREGLFIFTDVAQQATARGETPPPDSIYASDSGSDSPIGAPRLTLQLFNGRERARRLGAQEPPLEAVDRAFAGLLENWVNLASTPDAPVEPTVFVVLRPESGARGEVWVSSPDPSLESGFGSDSLTLYEAAALLFHLCGLPLAQDLPGADTSPADWPRVATYGDYSLEAVTLEELDPALENLRSLGYLQ</sequence>
<keyword evidence="1" id="KW-1133">Transmembrane helix</keyword>
<reference evidence="2 3" key="1">
    <citation type="journal article" date="2016" name="Nat. Commun.">
        <title>Thousands of microbial genomes shed light on interconnected biogeochemical processes in an aquifer system.</title>
        <authorList>
            <person name="Anantharaman K."/>
            <person name="Brown C.T."/>
            <person name="Hug L.A."/>
            <person name="Sharon I."/>
            <person name="Castelle C.J."/>
            <person name="Probst A.J."/>
            <person name="Thomas B.C."/>
            <person name="Singh A."/>
            <person name="Wilkins M.J."/>
            <person name="Karaoz U."/>
            <person name="Brodie E.L."/>
            <person name="Williams K.H."/>
            <person name="Hubbard S.S."/>
            <person name="Banfield J.F."/>
        </authorList>
    </citation>
    <scope>NUCLEOTIDE SEQUENCE [LARGE SCALE GENOMIC DNA]</scope>
</reference>
<name>A0A1F5F676_9BACT</name>
<dbReference type="Gene3D" id="3.40.720.10">
    <property type="entry name" value="Alkaline Phosphatase, subunit A"/>
    <property type="match status" value="1"/>
</dbReference>
<feature type="transmembrane region" description="Helical" evidence="1">
    <location>
        <begin position="92"/>
        <end position="115"/>
    </location>
</feature>
<proteinExistence type="predicted"/>
<dbReference type="SUPFAM" id="SSF53649">
    <property type="entry name" value="Alkaline phosphatase-like"/>
    <property type="match status" value="1"/>
</dbReference>
<organism evidence="2 3">
    <name type="scientific">Candidatus Coatesbacteria bacterium RBG_13_66_14</name>
    <dbReference type="NCBI Taxonomy" id="1817816"/>
    <lineage>
        <taxon>Bacteria</taxon>
        <taxon>Candidatus Coatesiibacteriota</taxon>
    </lineage>
</organism>
<evidence type="ECO:0000313" key="2">
    <source>
        <dbReference type="EMBL" id="OGD75171.1"/>
    </source>
</evidence>
<dbReference type="InterPro" id="IPR017850">
    <property type="entry name" value="Alkaline_phosphatase_core_sf"/>
</dbReference>
<keyword evidence="1" id="KW-0812">Transmembrane</keyword>
<keyword evidence="1" id="KW-0472">Membrane</keyword>
<dbReference type="STRING" id="1817816.A2Y64_02510"/>
<dbReference type="EMBL" id="MFAF01000081">
    <property type="protein sequence ID" value="OGD75171.1"/>
    <property type="molecule type" value="Genomic_DNA"/>
</dbReference>
<evidence type="ECO:0000313" key="3">
    <source>
        <dbReference type="Proteomes" id="UP000177187"/>
    </source>
</evidence>
<comment type="caution">
    <text evidence="2">The sequence shown here is derived from an EMBL/GenBank/DDBJ whole genome shotgun (WGS) entry which is preliminary data.</text>
</comment>
<feature type="transmembrane region" description="Helical" evidence="1">
    <location>
        <begin position="127"/>
        <end position="149"/>
    </location>
</feature>
<evidence type="ECO:0000256" key="1">
    <source>
        <dbReference type="SAM" id="Phobius"/>
    </source>
</evidence>
<feature type="transmembrane region" description="Helical" evidence="1">
    <location>
        <begin position="161"/>
        <end position="190"/>
    </location>
</feature>
<dbReference type="Proteomes" id="UP000177187">
    <property type="component" value="Unassembled WGS sequence"/>
</dbReference>